<dbReference type="AlphaFoldDB" id="A0ABD3I4Z7"/>
<organism evidence="10 11">
    <name type="scientific">Riccia sorocarpa</name>
    <dbReference type="NCBI Taxonomy" id="122646"/>
    <lineage>
        <taxon>Eukaryota</taxon>
        <taxon>Viridiplantae</taxon>
        <taxon>Streptophyta</taxon>
        <taxon>Embryophyta</taxon>
        <taxon>Marchantiophyta</taxon>
        <taxon>Marchantiopsida</taxon>
        <taxon>Marchantiidae</taxon>
        <taxon>Marchantiales</taxon>
        <taxon>Ricciaceae</taxon>
        <taxon>Riccia</taxon>
    </lineage>
</organism>
<evidence type="ECO:0000256" key="7">
    <source>
        <dbReference type="SAM" id="MobiDB-lite"/>
    </source>
</evidence>
<evidence type="ECO:0000256" key="3">
    <source>
        <dbReference type="ARBA" id="ARBA00022737"/>
    </source>
</evidence>
<feature type="transmembrane region" description="Helical" evidence="8">
    <location>
        <begin position="659"/>
        <end position="680"/>
    </location>
</feature>
<dbReference type="EMBL" id="JBJQOH010000002">
    <property type="protein sequence ID" value="KAL3697445.1"/>
    <property type="molecule type" value="Genomic_DNA"/>
</dbReference>
<evidence type="ECO:0000256" key="8">
    <source>
        <dbReference type="SAM" id="Phobius"/>
    </source>
</evidence>
<evidence type="ECO:0000256" key="2">
    <source>
        <dbReference type="ARBA" id="ARBA00022692"/>
    </source>
</evidence>
<protein>
    <recommendedName>
        <fullName evidence="9">PGG domain-containing protein</fullName>
    </recommendedName>
</protein>
<feature type="region of interest" description="Disordered" evidence="7">
    <location>
        <begin position="34"/>
        <end position="90"/>
    </location>
</feature>
<evidence type="ECO:0000313" key="11">
    <source>
        <dbReference type="Proteomes" id="UP001633002"/>
    </source>
</evidence>
<evidence type="ECO:0000313" key="10">
    <source>
        <dbReference type="EMBL" id="KAL3697445.1"/>
    </source>
</evidence>
<dbReference type="PANTHER" id="PTHR24186:SF38">
    <property type="entry name" value="ANKYRIN REPEAT FAMILY PROTEIN"/>
    <property type="match status" value="1"/>
</dbReference>
<evidence type="ECO:0000259" key="9">
    <source>
        <dbReference type="Pfam" id="PF13962"/>
    </source>
</evidence>
<comment type="subcellular location">
    <subcellularLocation>
        <location evidence="1">Membrane</location>
        <topology evidence="1">Multi-pass membrane protein</topology>
    </subcellularLocation>
</comment>
<dbReference type="InterPro" id="IPR026961">
    <property type="entry name" value="PGG_dom"/>
</dbReference>
<name>A0ABD3I4Z7_9MARC</name>
<proteinExistence type="predicted"/>
<feature type="transmembrane region" description="Helical" evidence="8">
    <location>
        <begin position="737"/>
        <end position="759"/>
    </location>
</feature>
<evidence type="ECO:0000256" key="5">
    <source>
        <dbReference type="ARBA" id="ARBA00023043"/>
    </source>
</evidence>
<feature type="region of interest" description="Disordered" evidence="7">
    <location>
        <begin position="522"/>
        <end position="542"/>
    </location>
</feature>
<keyword evidence="3" id="KW-0677">Repeat</keyword>
<dbReference type="GO" id="GO:0016020">
    <property type="term" value="C:membrane"/>
    <property type="evidence" value="ECO:0007669"/>
    <property type="project" value="UniProtKB-SubCell"/>
</dbReference>
<reference evidence="10 11" key="1">
    <citation type="submission" date="2024-09" db="EMBL/GenBank/DDBJ databases">
        <title>Chromosome-scale assembly of Riccia sorocarpa.</title>
        <authorList>
            <person name="Paukszto L."/>
        </authorList>
    </citation>
    <scope>NUCLEOTIDE SEQUENCE [LARGE SCALE GENOMIC DNA]</scope>
    <source>
        <strain evidence="10">LP-2024</strain>
        <tissue evidence="10">Aerial parts of the thallus</tissue>
    </source>
</reference>
<feature type="compositionally biased region" description="Polar residues" evidence="7">
    <location>
        <begin position="58"/>
        <end position="68"/>
    </location>
</feature>
<feature type="compositionally biased region" description="Basic and acidic residues" evidence="7">
    <location>
        <begin position="523"/>
        <end position="534"/>
    </location>
</feature>
<evidence type="ECO:0000256" key="4">
    <source>
        <dbReference type="ARBA" id="ARBA00022989"/>
    </source>
</evidence>
<dbReference type="Proteomes" id="UP001633002">
    <property type="component" value="Unassembled WGS sequence"/>
</dbReference>
<sequence>MAETQCHQAINSALASFIWDVRLLLGNDHPYRSYTTPSDEKISGDSQVPPGSDHDDSQVSPGSDNEGSQVPLGFDNEDSQVSPVPERPVPKETLRGYVRKYFPDPSLEKWLSLDESPDNTSGGGTMADSSQMVNRSSEFHSHPLIVRQWMVTAPFLPLSEYLFLESQRTWGDYELQVGLRQDKDRLLSLGQEIMLGFYESRTSSFGVEISRQLGVSFFKYLMDITDTRRTAFHYGLISALSWVDFADESPIYKLFVNVHKVNDSLRSPADDHFCTQFDVCFNTRDGSGRTLSHIILASETPEYSGPDYLYFEETVWAALYYRFEWNVLWNYTSRPWYFNQKSWCRDVKSVYEGNGLLGLHGWENWQGCWSSFPLSAEKIVLTSAHLSDRARRTVLVGDTATAELLAKDNRMYDSARIPNDGNKKDQDSIYKRVSNNTDLDNIWELVYASESSLGMAAKHADPEMLRTIADTGKFDPHHDDRGYTILHSAVRCQELSSVPVMWQDFVDILKIHMHLLSNLSAADGKDSKPEHADKLPCQSTMKMEQRREKSLDMESGRQGCVNYLIQLGLDVWETDKHNRIADPGPQVTRGYKTWWYDKLVQETQDQKANFGAAANALSVTAALVATASYVGPLQPPLGLNFVDEDQNLKVLVDVVPIRIFIVCNNLAFFFALVAIMLSLTPSLPMPKESMLEELKRMRRSITLALIALITSITTILMAFASAIIVVIPNKGSWNHGWLSMGTLVVGGPMCLFVLFLCCIRAVKLLFHNNFAVRRFYKRTVFI</sequence>
<dbReference type="InterPro" id="IPR036770">
    <property type="entry name" value="Ankyrin_rpt-contain_sf"/>
</dbReference>
<keyword evidence="2 8" id="KW-0812">Transmembrane</keyword>
<gene>
    <name evidence="10" type="ORF">R1sor_011521</name>
</gene>
<keyword evidence="5" id="KW-0040">ANK repeat</keyword>
<keyword evidence="6 8" id="KW-0472">Membrane</keyword>
<evidence type="ECO:0000256" key="1">
    <source>
        <dbReference type="ARBA" id="ARBA00004141"/>
    </source>
</evidence>
<dbReference type="PANTHER" id="PTHR24186">
    <property type="entry name" value="PROTEIN PHOSPHATASE 1 REGULATORY SUBUNIT"/>
    <property type="match status" value="1"/>
</dbReference>
<feature type="domain" description="PGG" evidence="9">
    <location>
        <begin position="612"/>
        <end position="725"/>
    </location>
</feature>
<feature type="transmembrane region" description="Helical" evidence="8">
    <location>
        <begin position="701"/>
        <end position="725"/>
    </location>
</feature>
<dbReference type="Gene3D" id="1.25.40.20">
    <property type="entry name" value="Ankyrin repeat-containing domain"/>
    <property type="match status" value="1"/>
</dbReference>
<comment type="caution">
    <text evidence="10">The sequence shown here is derived from an EMBL/GenBank/DDBJ whole genome shotgun (WGS) entry which is preliminary data.</text>
</comment>
<accession>A0ABD3I4Z7</accession>
<keyword evidence="11" id="KW-1185">Reference proteome</keyword>
<dbReference type="Pfam" id="PF13962">
    <property type="entry name" value="PGG"/>
    <property type="match status" value="1"/>
</dbReference>
<evidence type="ECO:0000256" key="6">
    <source>
        <dbReference type="ARBA" id="ARBA00023136"/>
    </source>
</evidence>
<keyword evidence="4 8" id="KW-1133">Transmembrane helix</keyword>